<reference evidence="1 2" key="1">
    <citation type="journal article" date="2009" name="Stand. Genomic Sci.">
        <title>Complete genome sequence of Catenulispora acidiphila type strain (ID 139908).</title>
        <authorList>
            <person name="Copeland A."/>
            <person name="Lapidus A."/>
            <person name="Glavina Del Rio T."/>
            <person name="Nolan M."/>
            <person name="Lucas S."/>
            <person name="Chen F."/>
            <person name="Tice H."/>
            <person name="Cheng J.F."/>
            <person name="Bruce D."/>
            <person name="Goodwin L."/>
            <person name="Pitluck S."/>
            <person name="Mikhailova N."/>
            <person name="Pati A."/>
            <person name="Ivanova N."/>
            <person name="Mavromatis K."/>
            <person name="Chen A."/>
            <person name="Palaniappan K."/>
            <person name="Chain P."/>
            <person name="Land M."/>
            <person name="Hauser L."/>
            <person name="Chang Y.J."/>
            <person name="Jeffries C.D."/>
            <person name="Chertkov O."/>
            <person name="Brettin T."/>
            <person name="Detter J.C."/>
            <person name="Han C."/>
            <person name="Ali Z."/>
            <person name="Tindall B.J."/>
            <person name="Goker M."/>
            <person name="Bristow J."/>
            <person name="Eisen J.A."/>
            <person name="Markowitz V."/>
            <person name="Hugenholtz P."/>
            <person name="Kyrpides N.C."/>
            <person name="Klenk H.P."/>
        </authorList>
    </citation>
    <scope>NUCLEOTIDE SEQUENCE [LARGE SCALE GENOMIC DNA]</scope>
    <source>
        <strain evidence="2">DSM 44928 / JCM 14897 / NBRC 102108 / NRRL B-24433 / ID139908</strain>
    </source>
</reference>
<evidence type="ECO:0000313" key="2">
    <source>
        <dbReference type="Proteomes" id="UP000000851"/>
    </source>
</evidence>
<dbReference type="STRING" id="479433.Caci_5228"/>
<dbReference type="eggNOG" id="COG3214">
    <property type="taxonomic scope" value="Bacteria"/>
</dbReference>
<gene>
    <name evidence="1" type="ordered locus">Caci_5228</name>
</gene>
<organism evidence="1 2">
    <name type="scientific">Catenulispora acidiphila (strain DSM 44928 / JCM 14897 / NBRC 102108 / NRRL B-24433 / ID139908)</name>
    <dbReference type="NCBI Taxonomy" id="479433"/>
    <lineage>
        <taxon>Bacteria</taxon>
        <taxon>Bacillati</taxon>
        <taxon>Actinomycetota</taxon>
        <taxon>Actinomycetes</taxon>
        <taxon>Catenulisporales</taxon>
        <taxon>Catenulisporaceae</taxon>
        <taxon>Catenulispora</taxon>
    </lineage>
</organism>
<name>C7Q6Q2_CATAD</name>
<sequence>MAGPAAAAGLADARAARVAGGADMSAAAADPAATVAAMAGAHAQIMSAAELSVALRMVGARAGDVRGAVWGERSLTKTFGPRGTVHLLPTAELGAWLGALSALPPIVERFPADVRLTPDQLDAVLAAVGTALAGTELTVDELDAAVGELTGPWAVEEVMPAFQTMWPRWRQAMGMAAHRGVLCFGAGRGRKVTYTNPDVKPAAADDALATVVGDYLWSYGPATPPQFAKWFGGTPAWGAEVFARLASAGSIEEVDFDGASAWVAAGDTAFEDTEPAGVRLLPYFDAYGVAGQPRDQLFPGRAAERALTRGQAGNRPILLVDGVVAGIWHLRRSGRRATVTVEAFRTLNRAHSAALEQQVARVAEILDLASELVLGEVEAGPHA</sequence>
<dbReference type="PANTHER" id="PTHR38479">
    <property type="entry name" value="LMO0824 PROTEIN"/>
    <property type="match status" value="1"/>
</dbReference>
<dbReference type="Proteomes" id="UP000000851">
    <property type="component" value="Chromosome"/>
</dbReference>
<dbReference type="PANTHER" id="PTHR38479:SF2">
    <property type="entry name" value="WINGED HELIX DNA-BINDING DOMAIN-CONTAINING PROTEIN"/>
    <property type="match status" value="1"/>
</dbReference>
<dbReference type="AlphaFoldDB" id="C7Q6Q2"/>
<dbReference type="InterPro" id="IPR009351">
    <property type="entry name" value="AlkZ-like"/>
</dbReference>
<dbReference type="KEGG" id="cai:Caci_5228"/>
<dbReference type="InParanoid" id="C7Q6Q2"/>
<dbReference type="EMBL" id="CP001700">
    <property type="protein sequence ID" value="ACU74087.1"/>
    <property type="molecule type" value="Genomic_DNA"/>
</dbReference>
<keyword evidence="2" id="KW-1185">Reference proteome</keyword>
<protein>
    <recommendedName>
        <fullName evidence="3">Winged helix DNA-binding domain-containing protein</fullName>
    </recommendedName>
</protein>
<proteinExistence type="predicted"/>
<dbReference type="Pfam" id="PF06224">
    <property type="entry name" value="AlkZ-like"/>
    <property type="match status" value="1"/>
</dbReference>
<evidence type="ECO:0000313" key="1">
    <source>
        <dbReference type="EMBL" id="ACU74087.1"/>
    </source>
</evidence>
<dbReference type="HOGENOM" id="CLU_047003_0_1_11"/>
<evidence type="ECO:0008006" key="3">
    <source>
        <dbReference type="Google" id="ProtNLM"/>
    </source>
</evidence>
<accession>C7Q6Q2</accession>